<dbReference type="RefSeq" id="WP_108777538.1">
    <property type="nucleotide sequence ID" value="NZ_CP029186.1"/>
</dbReference>
<organism evidence="1 2">
    <name type="scientific">Flavobacterium album</name>
    <dbReference type="NCBI Taxonomy" id="2175091"/>
    <lineage>
        <taxon>Bacteria</taxon>
        <taxon>Pseudomonadati</taxon>
        <taxon>Bacteroidota</taxon>
        <taxon>Flavobacteriia</taxon>
        <taxon>Flavobacteriales</taxon>
        <taxon>Flavobacteriaceae</taxon>
        <taxon>Flavobacterium</taxon>
    </lineage>
</organism>
<evidence type="ECO:0000313" key="1">
    <source>
        <dbReference type="EMBL" id="AWH84832.1"/>
    </source>
</evidence>
<sequence length="654" mass="75242">MKQTRYLFTLFVAAVAFGQTRDTRAEMDIYGRADEISVSPDEKIWLVSAMGNTYYTDNINSDWHYGRSFGNGDLIGSTHLERISFFNKDVAIMTGYIPGPDAEEKSGYFLTSDGGKNWKMLDFGDNSWIYDVFVDAGGNAWMGGSSGSILFSSDFGQHWKKLNSPYNSETRMAAIFMQSPTVGVSGALHGSIYCTVDNWKSSRKIITPFEQYKFNGEDYNDDRIKKVLLWNDHIVVNQNGHVYYTKADKINWQLFPVAIIDFELDTDSKTLFAVTDKLEVVEFFLPTQFRKFRDSSIFGYPTCCKVVNHSLYVLSDQEIYKVNNAGLTHRIPYTTDKPIEEPRIVKHGKNIIWGINGKQVYLAGEDRVWYRENALDIVVTDLMLLNDSNAIFWDGEDNYSYSLKDHTPEKIVPNSPLNAFLASPIRSFSITAGSQGCFHSQEDVVNYEISNDSVYTTGVFVSKYMDKKPLDFTKKINIAGLENSLHSINAHPSSMPSLKDFGITGKDIRDYKAMVNEQIKEMQGLTKKERLARKEFYYAVPKMLDTINNQTIENIFRQRENIWSTTVNWTGVSIINQQNDTIHIGRSFYERSLPWNLPWHFQYKGLNFNCYQIGFSKFIDSCIPPGFMNKEIFDNRLLIMEIANYWWEQKRDLQ</sequence>
<accession>A0A2S1QWP6</accession>
<evidence type="ECO:0008006" key="3">
    <source>
        <dbReference type="Google" id="ProtNLM"/>
    </source>
</evidence>
<dbReference type="KEGG" id="falb:HYN59_06695"/>
<name>A0A2S1QWP6_9FLAO</name>
<dbReference type="Gene3D" id="2.130.10.10">
    <property type="entry name" value="YVTN repeat-like/Quinoprotein amine dehydrogenase"/>
    <property type="match status" value="1"/>
</dbReference>
<proteinExistence type="predicted"/>
<dbReference type="AlphaFoldDB" id="A0A2S1QWP6"/>
<evidence type="ECO:0000313" key="2">
    <source>
        <dbReference type="Proteomes" id="UP000244929"/>
    </source>
</evidence>
<dbReference type="Proteomes" id="UP000244929">
    <property type="component" value="Chromosome"/>
</dbReference>
<gene>
    <name evidence="1" type="ORF">HYN59_06695</name>
</gene>
<dbReference type="SUPFAM" id="SSF110296">
    <property type="entry name" value="Oligoxyloglucan reducing end-specific cellobiohydrolase"/>
    <property type="match status" value="1"/>
</dbReference>
<reference evidence="1 2" key="1">
    <citation type="submission" date="2018-04" db="EMBL/GenBank/DDBJ databases">
        <title>Genome sequencing of Flavobacterium sp. HYN0059.</title>
        <authorList>
            <person name="Yi H."/>
            <person name="Baek C."/>
        </authorList>
    </citation>
    <scope>NUCLEOTIDE SEQUENCE [LARGE SCALE GENOMIC DNA]</scope>
    <source>
        <strain evidence="1 2">HYN0059</strain>
    </source>
</reference>
<dbReference type="OrthoDB" id="9764804at2"/>
<dbReference type="InterPro" id="IPR015943">
    <property type="entry name" value="WD40/YVTN_repeat-like_dom_sf"/>
</dbReference>
<dbReference type="EMBL" id="CP029186">
    <property type="protein sequence ID" value="AWH84832.1"/>
    <property type="molecule type" value="Genomic_DNA"/>
</dbReference>
<protein>
    <recommendedName>
        <fullName evidence="3">Sortilin N-terminal domain-containing protein</fullName>
    </recommendedName>
</protein>
<keyword evidence="2" id="KW-1185">Reference proteome</keyword>